<proteinExistence type="predicted"/>
<keyword evidence="5" id="KW-1185">Reference proteome</keyword>
<dbReference type="InterPro" id="IPR036821">
    <property type="entry name" value="Peptide_deformylase_sf"/>
</dbReference>
<sequence length="210" mass="22679">MSRVLTIITDDAPGLHGIADPVIDFDPELRRIIGDLQATLADFRLRAGFGWAMAAPQVDIPELIQHEIDHLDGILMTDRAMSAGAIRPIAERSALINGQRPAHRLSLDHIRQAPDAIDPVFLNTPQYECPQLSAQLGRGAGLVIAGALARSESRPLVCASAGNWGLVLAFYCHKASLPVTVFAAKNANPLKIEAIAAYSAGRYQAGRRRF</sequence>
<organism evidence="4 5">
    <name type="scientific">Pectobacterium araliae</name>
    <dbReference type="NCBI Taxonomy" id="3073862"/>
    <lineage>
        <taxon>Bacteria</taxon>
        <taxon>Pseudomonadati</taxon>
        <taxon>Pseudomonadota</taxon>
        <taxon>Gammaproteobacteria</taxon>
        <taxon>Enterobacterales</taxon>
        <taxon>Pectobacteriaceae</taxon>
        <taxon>Pectobacterium</taxon>
    </lineage>
</organism>
<evidence type="ECO:0000313" key="5">
    <source>
        <dbReference type="Proteomes" id="UP001377830"/>
    </source>
</evidence>
<evidence type="ECO:0000313" key="4">
    <source>
        <dbReference type="EMBL" id="BES86363.1"/>
    </source>
</evidence>
<evidence type="ECO:0000256" key="2">
    <source>
        <dbReference type="ARBA" id="ARBA00022898"/>
    </source>
</evidence>
<gene>
    <name evidence="4" type="ORF">PEC302110_34600</name>
</gene>
<dbReference type="EMBL" id="AP028908">
    <property type="protein sequence ID" value="BES86363.1"/>
    <property type="molecule type" value="Genomic_DNA"/>
</dbReference>
<feature type="domain" description="Tryptophan synthase beta chain-like PALP" evidence="3">
    <location>
        <begin position="138"/>
        <end position="200"/>
    </location>
</feature>
<dbReference type="Proteomes" id="UP001377830">
    <property type="component" value="Chromosome"/>
</dbReference>
<dbReference type="SUPFAM" id="SSF56420">
    <property type="entry name" value="Peptide deformylase"/>
    <property type="match status" value="1"/>
</dbReference>
<evidence type="ECO:0000259" key="3">
    <source>
        <dbReference type="Pfam" id="PF00291"/>
    </source>
</evidence>
<protein>
    <recommendedName>
        <fullName evidence="3">Tryptophan synthase beta chain-like PALP domain-containing protein</fullName>
    </recommendedName>
</protein>
<dbReference type="RefSeq" id="WP_261849304.1">
    <property type="nucleotide sequence ID" value="NZ_AP028908.1"/>
</dbReference>
<dbReference type="Gene3D" id="3.90.45.10">
    <property type="entry name" value="Peptide deformylase"/>
    <property type="match status" value="2"/>
</dbReference>
<keyword evidence="2" id="KW-0663">Pyridoxal phosphate</keyword>
<reference evidence="5" key="1">
    <citation type="journal article" date="2024" name="Int. J. Syst. Evol. Microbiol.">
        <title>Pectobacterium araliae sp. nov., a pathogen causing bacterial soft rot of Japanese angelica tree in Japan.</title>
        <authorList>
            <person name="Sawada H."/>
            <person name="Someya N."/>
            <person name="Morohoshi T."/>
            <person name="Ono M."/>
            <person name="Satou M."/>
        </authorList>
    </citation>
    <scope>NUCLEOTIDE SEQUENCE [LARGE SCALE GENOMIC DNA]</scope>
    <source>
        <strain evidence="5">MAFF 302110</strain>
    </source>
</reference>
<evidence type="ECO:0000256" key="1">
    <source>
        <dbReference type="ARBA" id="ARBA00001933"/>
    </source>
</evidence>
<accession>A0AAN0KJW8</accession>
<name>A0AAN0KJW8_9GAMM</name>
<dbReference type="KEGG" id="parl:PEC302110_34600"/>
<comment type="cofactor">
    <cofactor evidence="1">
        <name>pyridoxal 5'-phosphate</name>
        <dbReference type="ChEBI" id="CHEBI:597326"/>
    </cofactor>
</comment>
<dbReference type="Pfam" id="PF00291">
    <property type="entry name" value="PALP"/>
    <property type="match status" value="1"/>
</dbReference>
<dbReference type="Gene3D" id="3.40.50.1100">
    <property type="match status" value="1"/>
</dbReference>
<dbReference type="InterPro" id="IPR036052">
    <property type="entry name" value="TrpB-like_PALP_sf"/>
</dbReference>
<dbReference type="AlphaFoldDB" id="A0AAN0KJW8"/>
<dbReference type="InterPro" id="IPR001926">
    <property type="entry name" value="TrpB-like_PALP"/>
</dbReference>
<dbReference type="SUPFAM" id="SSF53686">
    <property type="entry name" value="Tryptophan synthase beta subunit-like PLP-dependent enzymes"/>
    <property type="match status" value="1"/>
</dbReference>